<dbReference type="Pfam" id="PF03797">
    <property type="entry name" value="Autotransporter"/>
    <property type="match status" value="1"/>
</dbReference>
<feature type="region of interest" description="Disordered" evidence="1">
    <location>
        <begin position="633"/>
        <end position="654"/>
    </location>
</feature>
<reference evidence="3" key="1">
    <citation type="journal article" date="2012" name="Vet. Microbiol.">
        <title>Comparative genomic analyses of the Taylorellae.</title>
        <authorList>
            <person name="Hauser H."/>
            <person name="Richter D.C."/>
            <person name="van Tonder A."/>
            <person name="Clark L."/>
            <person name="Preston A."/>
        </authorList>
    </citation>
    <scope>NUCLEOTIDE SEQUENCE</scope>
    <source>
        <strain evidence="3">14/45</strain>
    </source>
</reference>
<dbReference type="InterPro" id="IPR036709">
    <property type="entry name" value="Autotransporte_beta_dom_sf"/>
</dbReference>
<dbReference type="GO" id="GO:0019867">
    <property type="term" value="C:outer membrane"/>
    <property type="evidence" value="ECO:0007669"/>
    <property type="project" value="InterPro"/>
</dbReference>
<accession>I7JQX4</accession>
<feature type="compositionally biased region" description="Acidic residues" evidence="1">
    <location>
        <begin position="634"/>
        <end position="645"/>
    </location>
</feature>
<gene>
    <name evidence="3" type="ORF">KUM_0205</name>
</gene>
<evidence type="ECO:0000259" key="2">
    <source>
        <dbReference type="PROSITE" id="PS51208"/>
    </source>
</evidence>
<dbReference type="InterPro" id="IPR006315">
    <property type="entry name" value="OM_autotransptr_brl_dom"/>
</dbReference>
<dbReference type="AlphaFoldDB" id="I7JQX4"/>
<dbReference type="SUPFAM" id="SSF103515">
    <property type="entry name" value="Autotransporter"/>
    <property type="match status" value="1"/>
</dbReference>
<organism evidence="3">
    <name type="scientific">Taylorella asinigenitalis 14/45</name>
    <dbReference type="NCBI Taxonomy" id="1091495"/>
    <lineage>
        <taxon>Bacteria</taxon>
        <taxon>Pseudomonadati</taxon>
        <taxon>Pseudomonadota</taxon>
        <taxon>Betaproteobacteria</taxon>
        <taxon>Burkholderiales</taxon>
        <taxon>Alcaligenaceae</taxon>
        <taxon>Taylorella</taxon>
    </lineage>
</organism>
<dbReference type="PROSITE" id="PS51208">
    <property type="entry name" value="AUTOTRANSPORTER"/>
    <property type="match status" value="1"/>
</dbReference>
<proteinExistence type="predicted"/>
<dbReference type="RefSeq" id="WP_015551174.1">
    <property type="nucleotide sequence ID" value="NC_021033.1"/>
</dbReference>
<protein>
    <submittedName>
        <fullName evidence="3">Autotransporter</fullName>
    </submittedName>
</protein>
<dbReference type="BioCyc" id="TASI1091495:G13GE-205-MONOMER"/>
<name>I7JQX4_9BURK</name>
<dbReference type="EMBL" id="HE681424">
    <property type="protein sequence ID" value="CCG19010.1"/>
    <property type="molecule type" value="Genomic_DNA"/>
</dbReference>
<dbReference type="InterPro" id="IPR005546">
    <property type="entry name" value="Autotransporte_beta"/>
</dbReference>
<dbReference type="InterPro" id="IPR011050">
    <property type="entry name" value="Pectin_lyase_fold/virulence"/>
</dbReference>
<sequence length="965" mass="102996">MFLEKSSLYKALIIACSCVLPEVYAACTPSEGHQSWSPFAGSKIVCEGIGEFIVEPRGNAKDAQFTANEVILNNIEKLTIKVIGGNTDRASAKITENKWDPPSFKPMSVDSGEFILLVQGGTAKQTRAHINKDIDSKGGKFSINNLGGTGSGAIAESFIDIKTANQDDIVKNIGGTGDNSIAQIGSDGSTSVGIITPGSPTDPFLRVYKIWLRGGKDTLINQRGSGKGADALILSEIDMGDGDDTYLNHGTTKYNAFMGAGNDQVFLDKPSFSKDIQLQDGEDTATLEGFTNDLLEESKFRNFTSLDGGGGNDSLVILGSELEVDSDITNVVNFEYLKLHTDPEADEGNGLGTTLTTNTNSFGFAGIQSIDIDKKSSLNISKTTQDLTLPITGDGTVRALGGAVVTVKNNNDLFEGLWEVSGDSTLILDKNASLSKLKEAGKNVLLIHGNSKFATLAPEISGGVENAGEFIVGELIKSDANSASSTNTLNNVTIKGNLLNLGSIILGSKGKADHSVNIGNNLTIEGDYIGESGSNLYLNSFWNNDEEIVSDKLIIKGGASGKTQVNVGNNGVISGSLTKAEIDKLSAAVISVEGLNHEGNIFVGSAETTGAGQIQLVRDGSFYKWKVGKLDPIPEPEPDPIPEPEPDPKPVDPSSSFSYVTPGYFMSGLIAQRQLLDSIDTHTKRYHLIRNKGAGKLWVNLSHGSYDLAGDKHFSADTNSTKFQLGLNVINTKTNGGQFVFGPYISYQSYSSNLADYDKEVNGQKASNKNTGSLDGKAFGIGLNATLYTASNGYLDLIAQYSNIKHKYESINKIKADTSGRGLSISAEIGQDIPLTQTLSIIPQAQLVYNNINLKDFKDKARKIEKISGGYMTGRIGADLVLNNQNSKLFFSANLIHDFGQPNEVKIGIDKVKDTYSKSRAEFGIGGHVGLTKNLKLSADVVYSTNIGGKSANGFRGQLGLNYTW</sequence>
<feature type="domain" description="Autotransporter" evidence="2">
    <location>
        <begin position="690"/>
        <end position="965"/>
    </location>
</feature>
<dbReference type="Gene3D" id="2.40.128.130">
    <property type="entry name" value="Autotransporter beta-domain"/>
    <property type="match status" value="1"/>
</dbReference>
<dbReference type="NCBIfam" id="TIGR01414">
    <property type="entry name" value="autotrans_barl"/>
    <property type="match status" value="1"/>
</dbReference>
<dbReference type="KEGG" id="tat:KUM_0205"/>
<dbReference type="HOGENOM" id="CLU_306717_0_0_4"/>
<dbReference type="SMART" id="SM00869">
    <property type="entry name" value="Autotransporter"/>
    <property type="match status" value="1"/>
</dbReference>
<evidence type="ECO:0000313" key="3">
    <source>
        <dbReference type="EMBL" id="CCG19010.1"/>
    </source>
</evidence>
<dbReference type="SUPFAM" id="SSF51126">
    <property type="entry name" value="Pectin lyase-like"/>
    <property type="match status" value="1"/>
</dbReference>
<evidence type="ECO:0000256" key="1">
    <source>
        <dbReference type="SAM" id="MobiDB-lite"/>
    </source>
</evidence>